<feature type="signal peptide" evidence="1">
    <location>
        <begin position="1"/>
        <end position="26"/>
    </location>
</feature>
<dbReference type="Proteomes" id="UP001365405">
    <property type="component" value="Unassembled WGS sequence"/>
</dbReference>
<dbReference type="RefSeq" id="WP_341411891.1">
    <property type="nucleotide sequence ID" value="NZ_JBBUTH010000009.1"/>
</dbReference>
<accession>A0ABU9CKH7</accession>
<dbReference type="PROSITE" id="PS51257">
    <property type="entry name" value="PROKAR_LIPOPROTEIN"/>
    <property type="match status" value="1"/>
</dbReference>
<reference evidence="2 3" key="1">
    <citation type="submission" date="2024-04" db="EMBL/GenBank/DDBJ databases">
        <title>Novel species of the genus Ideonella isolated from streams.</title>
        <authorList>
            <person name="Lu H."/>
        </authorList>
    </citation>
    <scope>NUCLEOTIDE SEQUENCE [LARGE SCALE GENOMIC DNA]</scope>
    <source>
        <strain evidence="2 3">DXS22W</strain>
    </source>
</reference>
<proteinExistence type="predicted"/>
<evidence type="ECO:0000313" key="2">
    <source>
        <dbReference type="EMBL" id="MEK8052173.1"/>
    </source>
</evidence>
<evidence type="ECO:0008006" key="4">
    <source>
        <dbReference type="Google" id="ProtNLM"/>
    </source>
</evidence>
<keyword evidence="1" id="KW-0732">Signal</keyword>
<name>A0ABU9CKH7_9BURK</name>
<gene>
    <name evidence="2" type="ORF">AACH10_18115</name>
</gene>
<dbReference type="Gene3D" id="3.15.10.40">
    <property type="entry name" value="Uncharacterised protein PF07273, DUF1439"/>
    <property type="match status" value="1"/>
</dbReference>
<sequence length="217" mass="22718">MSLHRRQLLRRSAALALPVLPSLPLAWLAGCATVGSPTVITLGETELGVLVNRAFPLQRRLYELLDVTLSAPALRLQPERNRLAVALDIAAQERLFSKAAKGRLAFDGALRYEPGDASVRLQQVRVSQFSLEGGAAIPGAVAAALPPAAAPAPGAGASAPASVGQRLGQSLAERMLENLSIYKISPERLASLRQLGLQPGAVTVTARGVEITLARAG</sequence>
<protein>
    <recommendedName>
        <fullName evidence="4">DUF1439 domain-containing protein</fullName>
    </recommendedName>
</protein>
<dbReference type="EMBL" id="JBBUTH010000009">
    <property type="protein sequence ID" value="MEK8052173.1"/>
    <property type="molecule type" value="Genomic_DNA"/>
</dbReference>
<evidence type="ECO:0000313" key="3">
    <source>
        <dbReference type="Proteomes" id="UP001365405"/>
    </source>
</evidence>
<feature type="chain" id="PRO_5047260614" description="DUF1439 domain-containing protein" evidence="1">
    <location>
        <begin position="27"/>
        <end position="217"/>
    </location>
</feature>
<organism evidence="2 3">
    <name type="scientific">Pseudaquabacterium inlustre</name>
    <dbReference type="NCBI Taxonomy" id="2984192"/>
    <lineage>
        <taxon>Bacteria</taxon>
        <taxon>Pseudomonadati</taxon>
        <taxon>Pseudomonadota</taxon>
        <taxon>Betaproteobacteria</taxon>
        <taxon>Burkholderiales</taxon>
        <taxon>Sphaerotilaceae</taxon>
        <taxon>Pseudaquabacterium</taxon>
    </lineage>
</organism>
<evidence type="ECO:0000256" key="1">
    <source>
        <dbReference type="SAM" id="SignalP"/>
    </source>
</evidence>
<keyword evidence="3" id="KW-1185">Reference proteome</keyword>
<comment type="caution">
    <text evidence="2">The sequence shown here is derived from an EMBL/GenBank/DDBJ whole genome shotgun (WGS) entry which is preliminary data.</text>
</comment>